<dbReference type="VEuPathDB" id="CryptoDB:Cvel_13358"/>
<gene>
    <name evidence="1" type="ORF">Cvel_13358</name>
</gene>
<sequence length="103" mass="11407">MSGWMQGKHKKLMDYNAIREKHSEKMFADNKCLTWFGVGLDKDGVPALQIGTEPGTDTSQLVIPDEIKEGAANGSIHLEYQTVNRPTDLLPRLTPVEGIEPAE</sequence>
<name>A0A0G4IDN6_9ALVE</name>
<evidence type="ECO:0000313" key="1">
    <source>
        <dbReference type="EMBL" id="CEM55203.1"/>
    </source>
</evidence>
<dbReference type="EMBL" id="CDMZ01005852">
    <property type="protein sequence ID" value="CEM55203.1"/>
    <property type="molecule type" value="Genomic_DNA"/>
</dbReference>
<accession>A0A0G4IDN6</accession>
<proteinExistence type="predicted"/>
<reference evidence="1" key="1">
    <citation type="submission" date="2014-11" db="EMBL/GenBank/DDBJ databases">
        <authorList>
            <person name="Otto D Thomas"/>
            <person name="Naeem Raeece"/>
        </authorList>
    </citation>
    <scope>NUCLEOTIDE SEQUENCE</scope>
</reference>
<organism evidence="1">
    <name type="scientific">Chromera velia CCMP2878</name>
    <dbReference type="NCBI Taxonomy" id="1169474"/>
    <lineage>
        <taxon>Eukaryota</taxon>
        <taxon>Sar</taxon>
        <taxon>Alveolata</taxon>
        <taxon>Colpodellida</taxon>
        <taxon>Chromeraceae</taxon>
        <taxon>Chromera</taxon>
    </lineage>
</organism>
<protein>
    <submittedName>
        <fullName evidence="1">Uncharacterized protein</fullName>
    </submittedName>
</protein>
<dbReference type="AlphaFoldDB" id="A0A0G4IDN6"/>